<feature type="transmembrane region" description="Helical" evidence="1">
    <location>
        <begin position="14"/>
        <end position="34"/>
    </location>
</feature>
<dbReference type="Proteomes" id="UP001642484">
    <property type="component" value="Unassembled WGS sequence"/>
</dbReference>
<gene>
    <name evidence="2" type="ORF">CCMP2556_LOCUS22282</name>
    <name evidence="3" type="ORF">CCMP2556_LOCUS22767</name>
</gene>
<keyword evidence="1" id="KW-1133">Transmembrane helix</keyword>
<keyword evidence="1" id="KW-0812">Transmembrane</keyword>
<evidence type="ECO:0000256" key="1">
    <source>
        <dbReference type="SAM" id="Phobius"/>
    </source>
</evidence>
<accession>A0ABP0LQY1</accession>
<sequence>MSFFPCLKVKNEKWWLFSWVVVTALYALPTLFYARRIYEVWHADAPLLQTSQSDDWGRVPELWFCSVEPLNIETCVLQSFRTVDGSELNGSKGESLCQIISPPKKHEQQKIQLGTGKGFGDKLDEPKGQFEILPPQFKDQFEDSYCQAINATALKPSSPSRLFLGGDASKSFGLYYVMRDHCADTCHHPIFLTRAFPGIAELLLTKVRKGSMQMSADPYAPGRSFISSFNAFVSPELYDAFSTQLLFVNSRVIPTQDGEMYWSQVFPKVPTPSAWELIVRLDPHVREEVEVGRLAHCIIFLARLGGYLSIVSGLLAFCWVQRYKVDKQTHLAQTLEELLNEETFVLDTLSPQHNDHFEPLTGDLVSINLKKKLEGRKTPSLRSFKLTGAEAESDLESSSIEPDSAWCHCVQSVRGARSQ</sequence>
<protein>
    <recommendedName>
        <fullName evidence="5">Transmembrane protein</fullName>
    </recommendedName>
</protein>
<keyword evidence="1" id="KW-0472">Membrane</keyword>
<organism evidence="2 4">
    <name type="scientific">Durusdinium trenchii</name>
    <dbReference type="NCBI Taxonomy" id="1381693"/>
    <lineage>
        <taxon>Eukaryota</taxon>
        <taxon>Sar</taxon>
        <taxon>Alveolata</taxon>
        <taxon>Dinophyceae</taxon>
        <taxon>Suessiales</taxon>
        <taxon>Symbiodiniaceae</taxon>
        <taxon>Durusdinium</taxon>
    </lineage>
</organism>
<name>A0ABP0LQY1_9DINO</name>
<evidence type="ECO:0000313" key="2">
    <source>
        <dbReference type="EMBL" id="CAK9041606.1"/>
    </source>
</evidence>
<reference evidence="2 4" key="1">
    <citation type="submission" date="2024-02" db="EMBL/GenBank/DDBJ databases">
        <authorList>
            <person name="Chen Y."/>
            <person name="Shah S."/>
            <person name="Dougan E. K."/>
            <person name="Thang M."/>
            <person name="Chan C."/>
        </authorList>
    </citation>
    <scope>NUCLEOTIDE SEQUENCE [LARGE SCALE GENOMIC DNA]</scope>
</reference>
<dbReference type="EMBL" id="CAXAMN010014280">
    <property type="protein sequence ID" value="CAK9042906.1"/>
    <property type="molecule type" value="Genomic_DNA"/>
</dbReference>
<evidence type="ECO:0008006" key="5">
    <source>
        <dbReference type="Google" id="ProtNLM"/>
    </source>
</evidence>
<evidence type="ECO:0000313" key="4">
    <source>
        <dbReference type="Proteomes" id="UP001642484"/>
    </source>
</evidence>
<proteinExistence type="predicted"/>
<dbReference type="EMBL" id="CAXAMN010013725">
    <property type="protein sequence ID" value="CAK9041606.1"/>
    <property type="molecule type" value="Genomic_DNA"/>
</dbReference>
<evidence type="ECO:0000313" key="3">
    <source>
        <dbReference type="EMBL" id="CAK9042906.1"/>
    </source>
</evidence>
<comment type="caution">
    <text evidence="2">The sequence shown here is derived from an EMBL/GenBank/DDBJ whole genome shotgun (WGS) entry which is preliminary data.</text>
</comment>
<keyword evidence="4" id="KW-1185">Reference proteome</keyword>